<dbReference type="Proteomes" id="UP001353858">
    <property type="component" value="Unassembled WGS sequence"/>
</dbReference>
<evidence type="ECO:0000313" key="1">
    <source>
        <dbReference type="EMBL" id="KAK4873009.1"/>
    </source>
</evidence>
<comment type="caution">
    <text evidence="1">The sequence shown here is derived from an EMBL/GenBank/DDBJ whole genome shotgun (WGS) entry which is preliminary data.</text>
</comment>
<protein>
    <submittedName>
        <fullName evidence="1">Uncharacterized protein</fullName>
    </submittedName>
</protein>
<gene>
    <name evidence="1" type="ORF">RN001_015038</name>
</gene>
<keyword evidence="2" id="KW-1185">Reference proteome</keyword>
<organism evidence="1 2">
    <name type="scientific">Aquatica leii</name>
    <dbReference type="NCBI Taxonomy" id="1421715"/>
    <lineage>
        <taxon>Eukaryota</taxon>
        <taxon>Metazoa</taxon>
        <taxon>Ecdysozoa</taxon>
        <taxon>Arthropoda</taxon>
        <taxon>Hexapoda</taxon>
        <taxon>Insecta</taxon>
        <taxon>Pterygota</taxon>
        <taxon>Neoptera</taxon>
        <taxon>Endopterygota</taxon>
        <taxon>Coleoptera</taxon>
        <taxon>Polyphaga</taxon>
        <taxon>Elateriformia</taxon>
        <taxon>Elateroidea</taxon>
        <taxon>Lampyridae</taxon>
        <taxon>Luciolinae</taxon>
        <taxon>Aquatica</taxon>
    </lineage>
</organism>
<evidence type="ECO:0000313" key="2">
    <source>
        <dbReference type="Proteomes" id="UP001353858"/>
    </source>
</evidence>
<proteinExistence type="predicted"/>
<name>A0AAN7NYQ7_9COLE</name>
<dbReference type="EMBL" id="JARPUR010000007">
    <property type="protein sequence ID" value="KAK4873009.1"/>
    <property type="molecule type" value="Genomic_DNA"/>
</dbReference>
<reference evidence="2" key="1">
    <citation type="submission" date="2023-01" db="EMBL/GenBank/DDBJ databases">
        <title>Key to firefly adult light organ development and bioluminescence: homeobox transcription factors regulate luciferase expression and transportation to peroxisome.</title>
        <authorList>
            <person name="Fu X."/>
        </authorList>
    </citation>
    <scope>NUCLEOTIDE SEQUENCE [LARGE SCALE GENOMIC DNA]</scope>
</reference>
<dbReference type="AlphaFoldDB" id="A0AAN7NYQ7"/>
<sequence length="141" mass="16284">MKNCILDSCKSTNLKIQLSQVSEAEYNELAMTVPDLQNLEITDQSVQTEEFFQLPIKLPLCVGEDLKSINEQLYNNTDIFYQLVCHLRRNMANNEKDCIYKILHLCFSLDLARRCSLMGKHNNIKLDGMECYKSRSIAKLS</sequence>
<accession>A0AAN7NYQ7</accession>